<feature type="coiled-coil region" evidence="1">
    <location>
        <begin position="23"/>
        <end position="50"/>
    </location>
</feature>
<comment type="caution">
    <text evidence="2">The sequence shown here is derived from an EMBL/GenBank/DDBJ whole genome shotgun (WGS) entry which is preliminary data.</text>
</comment>
<dbReference type="Proteomes" id="UP001597294">
    <property type="component" value="Unassembled WGS sequence"/>
</dbReference>
<organism evidence="2 3">
    <name type="scientific">Kiloniella antarctica</name>
    <dbReference type="NCBI Taxonomy" id="1550907"/>
    <lineage>
        <taxon>Bacteria</taxon>
        <taxon>Pseudomonadati</taxon>
        <taxon>Pseudomonadota</taxon>
        <taxon>Alphaproteobacteria</taxon>
        <taxon>Rhodospirillales</taxon>
        <taxon>Kiloniellaceae</taxon>
        <taxon>Kiloniella</taxon>
    </lineage>
</organism>
<evidence type="ECO:0000313" key="3">
    <source>
        <dbReference type="Proteomes" id="UP001597294"/>
    </source>
</evidence>
<gene>
    <name evidence="2" type="ORF">ACFSKO_00820</name>
</gene>
<evidence type="ECO:0000256" key="1">
    <source>
        <dbReference type="SAM" id="Coils"/>
    </source>
</evidence>
<dbReference type="Pfam" id="PF06698">
    <property type="entry name" value="DUF1192"/>
    <property type="match status" value="1"/>
</dbReference>
<dbReference type="EMBL" id="JBHUII010000001">
    <property type="protein sequence ID" value="MFD2204131.1"/>
    <property type="molecule type" value="Genomic_DNA"/>
</dbReference>
<keyword evidence="3" id="KW-1185">Reference proteome</keyword>
<accession>A0ABW5BFC8</accession>
<dbReference type="InterPro" id="IPR009579">
    <property type="entry name" value="DUF1192"/>
</dbReference>
<keyword evidence="1" id="KW-0175">Coiled coil</keyword>
<sequence>MNLDDLEPIKTKTKVKDLEPMGLEELNEYIETLALEIERARIEISRKEKHRQGLDGLFKA</sequence>
<dbReference type="RefSeq" id="WP_380247393.1">
    <property type="nucleotide sequence ID" value="NZ_JBHUII010000001.1"/>
</dbReference>
<evidence type="ECO:0000313" key="2">
    <source>
        <dbReference type="EMBL" id="MFD2204131.1"/>
    </source>
</evidence>
<protein>
    <submittedName>
        <fullName evidence="2">DUF1192 domain-containing protein</fullName>
    </submittedName>
</protein>
<reference evidence="3" key="1">
    <citation type="journal article" date="2019" name="Int. J. Syst. Evol. Microbiol.">
        <title>The Global Catalogue of Microorganisms (GCM) 10K type strain sequencing project: providing services to taxonomists for standard genome sequencing and annotation.</title>
        <authorList>
            <consortium name="The Broad Institute Genomics Platform"/>
            <consortium name="The Broad Institute Genome Sequencing Center for Infectious Disease"/>
            <person name="Wu L."/>
            <person name="Ma J."/>
        </authorList>
    </citation>
    <scope>NUCLEOTIDE SEQUENCE [LARGE SCALE GENOMIC DNA]</scope>
    <source>
        <strain evidence="3">CGMCC 4.7192</strain>
    </source>
</reference>
<proteinExistence type="predicted"/>
<name>A0ABW5BFC8_9PROT</name>